<protein>
    <submittedName>
        <fullName evidence="9">Oligopeptide transport system permease protein OppC</fullName>
    </submittedName>
</protein>
<keyword evidence="3" id="KW-1003">Cell membrane</keyword>
<keyword evidence="5 7" id="KW-1133">Transmembrane helix</keyword>
<keyword evidence="4 7" id="KW-0812">Transmembrane</keyword>
<dbReference type="PROSITE" id="PS50928">
    <property type="entry name" value="ABC_TM1"/>
    <property type="match status" value="1"/>
</dbReference>
<evidence type="ECO:0000256" key="3">
    <source>
        <dbReference type="ARBA" id="ARBA00022475"/>
    </source>
</evidence>
<sequence length="300" mass="32020">MTAMKTEQPSTHAAAVDQRMGALRAALSTFIANKLAVGSLVILILIILFCFIGPLVYHTNQVSAQLLLENQAPSSTHILGTSPTGRDELGRLMLGGQSTIELGLAVGVLASAFGLVWGTISGFVGGLVDSVMMRIVDALLSIPFLFFVILLASIVRPTLWLIILVISGVSWLSTARLVRGETLSLKTRDYVVAASGFGAPRWRLIARHIMPNVLGVLVVNGTLKVADAILTFAALGYLGLSIPPPATNWGEILAGGVNNIFDGYWWQLWPAAVFIVLTVLAVNVLGDALRDVVEARLAQR</sequence>
<dbReference type="PANTHER" id="PTHR43386">
    <property type="entry name" value="OLIGOPEPTIDE TRANSPORT SYSTEM PERMEASE PROTEIN APPC"/>
    <property type="match status" value="1"/>
</dbReference>
<dbReference type="RefSeq" id="WP_035391549.1">
    <property type="nucleotide sequence ID" value="NZ_JQKF01000049.1"/>
</dbReference>
<dbReference type="GeneID" id="78371560"/>
<evidence type="ECO:0000259" key="8">
    <source>
        <dbReference type="PROSITE" id="PS50928"/>
    </source>
</evidence>
<evidence type="ECO:0000256" key="1">
    <source>
        <dbReference type="ARBA" id="ARBA00004651"/>
    </source>
</evidence>
<feature type="transmembrane region" description="Helical" evidence="7">
    <location>
        <begin position="35"/>
        <end position="57"/>
    </location>
</feature>
<dbReference type="PANTHER" id="PTHR43386:SF1">
    <property type="entry name" value="D,D-DIPEPTIDE TRANSPORT SYSTEM PERMEASE PROTEIN DDPC-RELATED"/>
    <property type="match status" value="1"/>
</dbReference>
<feature type="domain" description="ABC transmembrane type-1" evidence="8">
    <location>
        <begin position="100"/>
        <end position="286"/>
    </location>
</feature>
<dbReference type="GO" id="GO:0005886">
    <property type="term" value="C:plasma membrane"/>
    <property type="evidence" value="ECO:0007669"/>
    <property type="project" value="UniProtKB-SubCell"/>
</dbReference>
<dbReference type="eggNOG" id="COG1173">
    <property type="taxonomic scope" value="Bacteria"/>
</dbReference>
<dbReference type="InterPro" id="IPR035906">
    <property type="entry name" value="MetI-like_sf"/>
</dbReference>
<reference evidence="9 10" key="1">
    <citation type="submission" date="2015-01" db="EMBL/GenBank/DDBJ databases">
        <title>Draft genome of the acidophilic iron oxidizer Ferrimicrobium acidiphilum strain T23.</title>
        <authorList>
            <person name="Poehlein A."/>
            <person name="Eisen S."/>
            <person name="Schloemann M."/>
            <person name="Johnson B.D."/>
            <person name="Daniel R."/>
            <person name="Muehling M."/>
        </authorList>
    </citation>
    <scope>NUCLEOTIDE SEQUENCE [LARGE SCALE GENOMIC DNA]</scope>
    <source>
        <strain evidence="9 10">T23</strain>
    </source>
</reference>
<gene>
    <name evidence="9" type="primary">oppC1</name>
    <name evidence="9" type="ORF">FEAC_02070</name>
</gene>
<feature type="transmembrane region" description="Helical" evidence="7">
    <location>
        <begin position="102"/>
        <end position="128"/>
    </location>
</feature>
<dbReference type="STRING" id="1121877.FEAC_02070"/>
<keyword evidence="2 7" id="KW-0813">Transport</keyword>
<evidence type="ECO:0000313" key="10">
    <source>
        <dbReference type="Proteomes" id="UP000032336"/>
    </source>
</evidence>
<evidence type="ECO:0000256" key="2">
    <source>
        <dbReference type="ARBA" id="ARBA00022448"/>
    </source>
</evidence>
<proteinExistence type="inferred from homology"/>
<comment type="similarity">
    <text evidence="7">Belongs to the binding-protein-dependent transport system permease family.</text>
</comment>
<dbReference type="InterPro" id="IPR000515">
    <property type="entry name" value="MetI-like"/>
</dbReference>
<accession>A0A0D8FX91</accession>
<dbReference type="Proteomes" id="UP000032336">
    <property type="component" value="Unassembled WGS sequence"/>
</dbReference>
<feature type="transmembrane region" description="Helical" evidence="7">
    <location>
        <begin position="135"/>
        <end position="154"/>
    </location>
</feature>
<dbReference type="InterPro" id="IPR025966">
    <property type="entry name" value="OppC_N"/>
</dbReference>
<dbReference type="SUPFAM" id="SSF161098">
    <property type="entry name" value="MetI-like"/>
    <property type="match status" value="1"/>
</dbReference>
<evidence type="ECO:0000313" key="9">
    <source>
        <dbReference type="EMBL" id="KJE77835.1"/>
    </source>
</evidence>
<feature type="transmembrane region" description="Helical" evidence="7">
    <location>
        <begin position="213"/>
        <end position="240"/>
    </location>
</feature>
<evidence type="ECO:0000256" key="6">
    <source>
        <dbReference type="ARBA" id="ARBA00023136"/>
    </source>
</evidence>
<dbReference type="Pfam" id="PF00528">
    <property type="entry name" value="BPD_transp_1"/>
    <property type="match status" value="1"/>
</dbReference>
<dbReference type="Pfam" id="PF12911">
    <property type="entry name" value="OppC_N"/>
    <property type="match status" value="1"/>
</dbReference>
<dbReference type="CDD" id="cd06261">
    <property type="entry name" value="TM_PBP2"/>
    <property type="match status" value="1"/>
</dbReference>
<comment type="subcellular location">
    <subcellularLocation>
        <location evidence="1 7">Cell membrane</location>
        <topology evidence="1 7">Multi-pass membrane protein</topology>
    </subcellularLocation>
</comment>
<evidence type="ECO:0000256" key="5">
    <source>
        <dbReference type="ARBA" id="ARBA00022989"/>
    </source>
</evidence>
<evidence type="ECO:0000256" key="7">
    <source>
        <dbReference type="RuleBase" id="RU363032"/>
    </source>
</evidence>
<comment type="caution">
    <text evidence="9">The sequence shown here is derived from an EMBL/GenBank/DDBJ whole genome shotgun (WGS) entry which is preliminary data.</text>
</comment>
<dbReference type="EMBL" id="JXUW01000002">
    <property type="protein sequence ID" value="KJE77835.1"/>
    <property type="molecule type" value="Genomic_DNA"/>
</dbReference>
<keyword evidence="10" id="KW-1185">Reference proteome</keyword>
<feature type="transmembrane region" description="Helical" evidence="7">
    <location>
        <begin position="264"/>
        <end position="286"/>
    </location>
</feature>
<dbReference type="GO" id="GO:0055085">
    <property type="term" value="P:transmembrane transport"/>
    <property type="evidence" value="ECO:0007669"/>
    <property type="project" value="InterPro"/>
</dbReference>
<dbReference type="InterPro" id="IPR050366">
    <property type="entry name" value="BP-dependent_transpt_permease"/>
</dbReference>
<organism evidence="9 10">
    <name type="scientific">Ferrimicrobium acidiphilum DSM 19497</name>
    <dbReference type="NCBI Taxonomy" id="1121877"/>
    <lineage>
        <taxon>Bacteria</taxon>
        <taxon>Bacillati</taxon>
        <taxon>Actinomycetota</taxon>
        <taxon>Acidimicrobiia</taxon>
        <taxon>Acidimicrobiales</taxon>
        <taxon>Acidimicrobiaceae</taxon>
        <taxon>Ferrimicrobium</taxon>
    </lineage>
</organism>
<feature type="transmembrane region" description="Helical" evidence="7">
    <location>
        <begin position="160"/>
        <end position="178"/>
    </location>
</feature>
<dbReference type="AlphaFoldDB" id="A0A0D8FX91"/>
<dbReference type="Gene3D" id="1.10.3720.10">
    <property type="entry name" value="MetI-like"/>
    <property type="match status" value="1"/>
</dbReference>
<name>A0A0D8FX91_9ACTN</name>
<evidence type="ECO:0000256" key="4">
    <source>
        <dbReference type="ARBA" id="ARBA00022692"/>
    </source>
</evidence>
<keyword evidence="6 7" id="KW-0472">Membrane</keyword>